<dbReference type="AlphaFoldDB" id="A0A9P5CU81"/>
<accession>A0A9P5CU81</accession>
<reference evidence="3" key="1">
    <citation type="journal article" date="2020" name="Phytopathology">
        <title>Genome sequence of the chestnut blight fungus Cryphonectria parasitica EP155: A fundamental resource for an archetypical invasive plant pathogen.</title>
        <authorList>
            <person name="Crouch J.A."/>
            <person name="Dawe A."/>
            <person name="Aerts A."/>
            <person name="Barry K."/>
            <person name="Churchill A.C.L."/>
            <person name="Grimwood J."/>
            <person name="Hillman B."/>
            <person name="Milgroom M.G."/>
            <person name="Pangilinan J."/>
            <person name="Smith M."/>
            <person name="Salamov A."/>
            <person name="Schmutz J."/>
            <person name="Yadav J."/>
            <person name="Grigoriev I.V."/>
            <person name="Nuss D."/>
        </authorList>
    </citation>
    <scope>NUCLEOTIDE SEQUENCE</scope>
    <source>
        <strain evidence="3">EP155</strain>
    </source>
</reference>
<dbReference type="OrthoDB" id="2281895at2759"/>
<evidence type="ECO:0000313" key="4">
    <source>
        <dbReference type="Proteomes" id="UP000803844"/>
    </source>
</evidence>
<evidence type="ECO:0000313" key="3">
    <source>
        <dbReference type="EMBL" id="KAF3771123.1"/>
    </source>
</evidence>
<sequence length="471" mass="50853">MSTQRQITPPPPVLTQTLPRLLVPLVALLLSTFAAFIIAISANLTNLISLWTQCSSSPAPSSSWLALAGSTQAALRELLCFGVLFFQTALDSTLARLEMACIVAFLAALATVTAIEAARARADEEREQRQRASDSGKEKPVMMAAEDDDNNNNNNRGGHDQHHHRHHHLWSLRAVRNLTVPWLLYNLVLGAIAWQTIIIPAFITRQSSSASTTSRRRNTLGQRLLPNRAAGTRRSLGLGPGRPRLAIAAGTLFGVLAPGALLLLQPHAPSPTVILVWLLFPVCASLVRYLVRLPIVAGHHHHHHQQQSSSTRTTSSSPSMALAYAIPILCSAASHALLLTHLFLLLRTTTTAAAAATTATDDHSSSSPTRSALVLLEVDHTALLLTFLYWVYAEAGGRAVYLAIASSLLLGPGAGVCLGWLYRDHVHAKLKEEEEEVNESGRRDGGDASSKASPRPRRRATTGHFFDGPLA</sequence>
<feature type="transmembrane region" description="Helical" evidence="2">
    <location>
        <begin position="321"/>
        <end position="344"/>
    </location>
</feature>
<organism evidence="3 4">
    <name type="scientific">Cryphonectria parasitica (strain ATCC 38755 / EP155)</name>
    <dbReference type="NCBI Taxonomy" id="660469"/>
    <lineage>
        <taxon>Eukaryota</taxon>
        <taxon>Fungi</taxon>
        <taxon>Dikarya</taxon>
        <taxon>Ascomycota</taxon>
        <taxon>Pezizomycotina</taxon>
        <taxon>Sordariomycetes</taxon>
        <taxon>Sordariomycetidae</taxon>
        <taxon>Diaporthales</taxon>
        <taxon>Cryphonectriaceae</taxon>
        <taxon>Cryphonectria-Endothia species complex</taxon>
        <taxon>Cryphonectria</taxon>
    </lineage>
</organism>
<keyword evidence="2" id="KW-0812">Transmembrane</keyword>
<feature type="transmembrane region" description="Helical" evidence="2">
    <location>
        <begin position="182"/>
        <end position="203"/>
    </location>
</feature>
<keyword evidence="4" id="KW-1185">Reference proteome</keyword>
<dbReference type="GeneID" id="63839606"/>
<dbReference type="Proteomes" id="UP000803844">
    <property type="component" value="Unassembled WGS sequence"/>
</dbReference>
<dbReference type="EMBL" id="MU032344">
    <property type="protein sequence ID" value="KAF3771123.1"/>
    <property type="molecule type" value="Genomic_DNA"/>
</dbReference>
<name>A0A9P5CU81_CRYP1</name>
<feature type="transmembrane region" description="Helical" evidence="2">
    <location>
        <begin position="97"/>
        <end position="115"/>
    </location>
</feature>
<evidence type="ECO:0000256" key="2">
    <source>
        <dbReference type="SAM" id="Phobius"/>
    </source>
</evidence>
<protein>
    <submittedName>
        <fullName evidence="3">Uncharacterized protein</fullName>
    </submittedName>
</protein>
<feature type="transmembrane region" description="Helical" evidence="2">
    <location>
        <begin position="21"/>
        <end position="44"/>
    </location>
</feature>
<evidence type="ECO:0000256" key="1">
    <source>
        <dbReference type="SAM" id="MobiDB-lite"/>
    </source>
</evidence>
<feature type="transmembrane region" description="Helical" evidence="2">
    <location>
        <begin position="245"/>
        <end position="264"/>
    </location>
</feature>
<feature type="compositionally biased region" description="Basic and acidic residues" evidence="1">
    <location>
        <begin position="122"/>
        <end position="140"/>
    </location>
</feature>
<feature type="transmembrane region" description="Helical" evidence="2">
    <location>
        <begin position="399"/>
        <end position="422"/>
    </location>
</feature>
<feature type="region of interest" description="Disordered" evidence="1">
    <location>
        <begin position="432"/>
        <end position="471"/>
    </location>
</feature>
<keyword evidence="2" id="KW-1133">Transmembrane helix</keyword>
<keyword evidence="2" id="KW-0472">Membrane</keyword>
<dbReference type="RefSeq" id="XP_040782084.1">
    <property type="nucleotide sequence ID" value="XM_040922477.1"/>
</dbReference>
<feature type="transmembrane region" description="Helical" evidence="2">
    <location>
        <begin position="372"/>
        <end position="392"/>
    </location>
</feature>
<gene>
    <name evidence="3" type="ORF">M406DRAFT_349555</name>
</gene>
<feature type="region of interest" description="Disordered" evidence="1">
    <location>
        <begin position="122"/>
        <end position="162"/>
    </location>
</feature>
<proteinExistence type="predicted"/>
<feature type="transmembrane region" description="Helical" evidence="2">
    <location>
        <begin position="270"/>
        <end position="291"/>
    </location>
</feature>
<comment type="caution">
    <text evidence="3">The sequence shown here is derived from an EMBL/GenBank/DDBJ whole genome shotgun (WGS) entry which is preliminary data.</text>
</comment>